<dbReference type="GO" id="GO:0003677">
    <property type="term" value="F:DNA binding"/>
    <property type="evidence" value="ECO:0007669"/>
    <property type="project" value="UniProtKB-KW"/>
</dbReference>
<keyword evidence="3" id="KW-1185">Reference proteome</keyword>
<reference evidence="2" key="1">
    <citation type="submission" date="2022-04" db="EMBL/GenBank/DDBJ databases">
        <authorList>
            <person name="Seo M.-J."/>
        </authorList>
    </citation>
    <scope>NUCLEOTIDE SEQUENCE</scope>
    <source>
        <strain evidence="2">MBLB2552</strain>
    </source>
</reference>
<dbReference type="InterPro" id="IPR037914">
    <property type="entry name" value="SpoVT-AbrB_sf"/>
</dbReference>
<dbReference type="AlphaFoldDB" id="A0A9X1XWX2"/>
<accession>A0A9X1XWX2</accession>
<dbReference type="EMBL" id="JALPRK010000005">
    <property type="protein sequence ID" value="MCK8487065.1"/>
    <property type="molecule type" value="Genomic_DNA"/>
</dbReference>
<dbReference type="Pfam" id="PF04014">
    <property type="entry name" value="MazE_antitoxin"/>
    <property type="match status" value="1"/>
</dbReference>
<dbReference type="RefSeq" id="WP_248551276.1">
    <property type="nucleotide sequence ID" value="NZ_JALPRK010000005.1"/>
</dbReference>
<proteinExistence type="predicted"/>
<evidence type="ECO:0000259" key="1">
    <source>
        <dbReference type="SMART" id="SM00966"/>
    </source>
</evidence>
<dbReference type="SMART" id="SM00966">
    <property type="entry name" value="SpoVT_AbrB"/>
    <property type="match status" value="1"/>
</dbReference>
<gene>
    <name evidence="2" type="ORF">M0651_07780</name>
</gene>
<organism evidence="2 3">
    <name type="scientific">Paenibacillus mellifer</name>
    <dbReference type="NCBI Taxonomy" id="2937794"/>
    <lineage>
        <taxon>Bacteria</taxon>
        <taxon>Bacillati</taxon>
        <taxon>Bacillota</taxon>
        <taxon>Bacilli</taxon>
        <taxon>Bacillales</taxon>
        <taxon>Paenibacillaceae</taxon>
        <taxon>Paenibacillus</taxon>
    </lineage>
</organism>
<sequence length="58" mass="6760">MKIEVSKVLHKYQVTLPKGVREKMDLTVGEQVLFIKTEQGLIMKKVTLDLIEKIMMEK</sequence>
<dbReference type="InterPro" id="IPR007159">
    <property type="entry name" value="SpoVT-AbrB_dom"/>
</dbReference>
<dbReference type="NCBIfam" id="TIGR01439">
    <property type="entry name" value="lp_hng_hel_AbrB"/>
    <property type="match status" value="1"/>
</dbReference>
<protein>
    <submittedName>
        <fullName evidence="2">AbrB/MazE/SpoVT family DNA-binding domain-containing protein</fullName>
    </submittedName>
</protein>
<evidence type="ECO:0000313" key="3">
    <source>
        <dbReference type="Proteomes" id="UP001139534"/>
    </source>
</evidence>
<dbReference type="Gene3D" id="2.10.260.10">
    <property type="match status" value="1"/>
</dbReference>
<dbReference type="Proteomes" id="UP001139534">
    <property type="component" value="Unassembled WGS sequence"/>
</dbReference>
<dbReference type="SUPFAM" id="SSF89447">
    <property type="entry name" value="AbrB/MazE/MraZ-like"/>
    <property type="match status" value="1"/>
</dbReference>
<comment type="caution">
    <text evidence="2">The sequence shown here is derived from an EMBL/GenBank/DDBJ whole genome shotgun (WGS) entry which is preliminary data.</text>
</comment>
<evidence type="ECO:0000313" key="2">
    <source>
        <dbReference type="EMBL" id="MCK8487065.1"/>
    </source>
</evidence>
<name>A0A9X1XWX2_9BACL</name>
<feature type="domain" description="SpoVT-AbrB" evidence="1">
    <location>
        <begin position="6"/>
        <end position="51"/>
    </location>
</feature>
<keyword evidence="2" id="KW-0238">DNA-binding</keyword>